<dbReference type="Proteomes" id="UP000199481">
    <property type="component" value="Unassembled WGS sequence"/>
</dbReference>
<dbReference type="OrthoDB" id="2158248at2"/>
<dbReference type="EMBL" id="FNJW01000009">
    <property type="protein sequence ID" value="SDQ64176.1"/>
    <property type="molecule type" value="Genomic_DNA"/>
</dbReference>
<sequence>MEQFQALLTENEHWKQQTAVDLKDYSPEKMEQKLDKIVHQHLGNYQEKLDAVLQQADQQAKKERRTDWIERISILGIGAVTLLAIYGMFSFFMGM</sequence>
<evidence type="ECO:0000313" key="3">
    <source>
        <dbReference type="EMBL" id="SDQ64176.1"/>
    </source>
</evidence>
<evidence type="ECO:0000313" key="5">
    <source>
        <dbReference type="Proteomes" id="UP000199481"/>
    </source>
</evidence>
<accession>A0A1H1CKH1</accession>
<evidence type="ECO:0000313" key="4">
    <source>
        <dbReference type="EMBL" id="SDQ64724.1"/>
    </source>
</evidence>
<dbReference type="EMBL" id="FNJW01000003">
    <property type="protein sequence ID" value="SDQ02599.1"/>
    <property type="molecule type" value="Genomic_DNA"/>
</dbReference>
<reference evidence="3" key="1">
    <citation type="submission" date="2016-10" db="EMBL/GenBank/DDBJ databases">
        <authorList>
            <person name="de Groot N.N."/>
        </authorList>
    </citation>
    <scope>NUCLEOTIDE SEQUENCE [LARGE SCALE GENOMIC DNA]</scope>
    <source>
        <strain evidence="3">MPL-11</strain>
    </source>
</reference>
<name>A0A1H1CKH1_9LACT</name>
<keyword evidence="1" id="KW-0472">Membrane</keyword>
<dbReference type="EMBL" id="FNJW01000009">
    <property type="protein sequence ID" value="SDQ64724.1"/>
    <property type="molecule type" value="Genomic_DNA"/>
</dbReference>
<proteinExistence type="predicted"/>
<keyword evidence="1" id="KW-1133">Transmembrane helix</keyword>
<evidence type="ECO:0000313" key="2">
    <source>
        <dbReference type="EMBL" id="SDQ02599.1"/>
    </source>
</evidence>
<keyword evidence="5" id="KW-1185">Reference proteome</keyword>
<gene>
    <name evidence="2" type="ORF">SAMN04487752_0113</name>
    <name evidence="3" type="ORF">SAMN04487752_2760</name>
    <name evidence="4" type="ORF">SAMN04487752_2782</name>
</gene>
<dbReference type="AlphaFoldDB" id="A0A1H1CKH1"/>
<dbReference type="RefSeq" id="WP_089974374.1">
    <property type="nucleotide sequence ID" value="NZ_CP084917.1"/>
</dbReference>
<organism evidence="3 5">
    <name type="scientific">Carnobacterium viridans</name>
    <dbReference type="NCBI Taxonomy" id="174587"/>
    <lineage>
        <taxon>Bacteria</taxon>
        <taxon>Bacillati</taxon>
        <taxon>Bacillota</taxon>
        <taxon>Bacilli</taxon>
        <taxon>Lactobacillales</taxon>
        <taxon>Carnobacteriaceae</taxon>
        <taxon>Carnobacterium</taxon>
    </lineage>
</organism>
<reference evidence="5" key="2">
    <citation type="submission" date="2016-10" db="EMBL/GenBank/DDBJ databases">
        <authorList>
            <person name="Varghese N."/>
            <person name="Submissions S."/>
        </authorList>
    </citation>
    <scope>NUCLEOTIDE SEQUENCE [LARGE SCALE GENOMIC DNA]</scope>
    <source>
        <strain evidence="5">MPL-11</strain>
    </source>
</reference>
<feature type="transmembrane region" description="Helical" evidence="1">
    <location>
        <begin position="72"/>
        <end position="93"/>
    </location>
</feature>
<protein>
    <submittedName>
        <fullName evidence="3">Uncharacterized protein</fullName>
    </submittedName>
</protein>
<keyword evidence="1" id="KW-0812">Transmembrane</keyword>
<evidence type="ECO:0000256" key="1">
    <source>
        <dbReference type="SAM" id="Phobius"/>
    </source>
</evidence>